<sequence length="78" mass="8708">MYKNNTDFHGASYGTHESYLVPRKTGFERLCAALMPLLVARQILTGAGKVGFEHGRACVYQISQRADFFAEPVNLETL</sequence>
<keyword evidence="1" id="KW-0647">Proteasome</keyword>
<keyword evidence="2" id="KW-1185">Reference proteome</keyword>
<comment type="caution">
    <text evidence="1">The sequence shown here is derived from an EMBL/GenBank/DDBJ whole genome shotgun (WGS) entry which is preliminary data.</text>
</comment>
<dbReference type="PANTHER" id="PTHR42307:SF2">
    <property type="entry name" value="PUP DEAMIDASE_DEPUPYLASE"/>
    <property type="match status" value="1"/>
</dbReference>
<dbReference type="Pfam" id="PF03136">
    <property type="entry name" value="Pup_ligase"/>
    <property type="match status" value="1"/>
</dbReference>
<accession>A0ABW9IZW1</accession>
<feature type="non-terminal residue" evidence="1">
    <location>
        <position position="78"/>
    </location>
</feature>
<gene>
    <name evidence="1" type="ORF">ACKI1S_49365</name>
</gene>
<organism evidence="1 2">
    <name type="scientific">Streptomyces galilaeus</name>
    <dbReference type="NCBI Taxonomy" id="33899"/>
    <lineage>
        <taxon>Bacteria</taxon>
        <taxon>Bacillati</taxon>
        <taxon>Actinomycetota</taxon>
        <taxon>Actinomycetes</taxon>
        <taxon>Kitasatosporales</taxon>
        <taxon>Streptomycetaceae</taxon>
        <taxon>Streptomyces</taxon>
    </lineage>
</organism>
<dbReference type="GO" id="GO:0000502">
    <property type="term" value="C:proteasome complex"/>
    <property type="evidence" value="ECO:0007669"/>
    <property type="project" value="UniProtKB-KW"/>
</dbReference>
<dbReference type="RefSeq" id="WP_409098196.1">
    <property type="nucleotide sequence ID" value="NZ_JBJVNE010000649.1"/>
</dbReference>
<dbReference type="PANTHER" id="PTHR42307">
    <property type="entry name" value="PUP DEAMIDASE/DEPUPYLASE"/>
    <property type="match status" value="1"/>
</dbReference>
<evidence type="ECO:0000313" key="2">
    <source>
        <dbReference type="Proteomes" id="UP001631993"/>
    </source>
</evidence>
<dbReference type="Proteomes" id="UP001631993">
    <property type="component" value="Unassembled WGS sequence"/>
</dbReference>
<dbReference type="EMBL" id="JBJVNE010000649">
    <property type="protein sequence ID" value="MFM9653960.1"/>
    <property type="molecule type" value="Genomic_DNA"/>
</dbReference>
<reference evidence="1 2" key="1">
    <citation type="submission" date="2024-12" db="EMBL/GenBank/DDBJ databases">
        <title>Forecasting of Potato common scab and diversities of Pathogenic streptomyces spp. in china.</title>
        <authorList>
            <person name="Handique U."/>
            <person name="Wu J."/>
        </authorList>
    </citation>
    <scope>NUCLEOTIDE SEQUENCE [LARGE SCALE GENOMIC DNA]</scope>
    <source>
        <strain evidence="1 2">ZRIMU1585</strain>
    </source>
</reference>
<name>A0ABW9IZW1_STRGJ</name>
<evidence type="ECO:0000313" key="1">
    <source>
        <dbReference type="EMBL" id="MFM9653960.1"/>
    </source>
</evidence>
<proteinExistence type="predicted"/>
<protein>
    <submittedName>
        <fullName evidence="1">Proteasome accessory factor PafA2 family protein</fullName>
    </submittedName>
</protein>
<dbReference type="InterPro" id="IPR004347">
    <property type="entry name" value="Pup_ligase/deamidase"/>
</dbReference>